<keyword evidence="4" id="KW-1185">Reference proteome</keyword>
<evidence type="ECO:0000313" key="2">
    <source>
        <dbReference type="EMBL" id="OAM98211.1"/>
    </source>
</evidence>
<dbReference type="RefSeq" id="WP_069669358.1">
    <property type="nucleotide sequence ID" value="NZ_JAPFIM010000018.1"/>
</dbReference>
<dbReference type="PROSITE" id="PS51257">
    <property type="entry name" value="PROKAR_LIPOPROTEIN"/>
    <property type="match status" value="1"/>
</dbReference>
<dbReference type="EMBL" id="LUAX01000007">
    <property type="protein sequence ID" value="OAM98211.1"/>
    <property type="molecule type" value="Genomic_DNA"/>
</dbReference>
<evidence type="ECO:0000313" key="3">
    <source>
        <dbReference type="Proteomes" id="UP000094761"/>
    </source>
</evidence>
<evidence type="ECO:0000313" key="1">
    <source>
        <dbReference type="EMBL" id="MDC5738945.1"/>
    </source>
</evidence>
<protein>
    <submittedName>
        <fullName evidence="1">DUF6279 family lipoprotein</fullName>
    </submittedName>
</protein>
<reference evidence="1" key="2">
    <citation type="submission" date="2022-11" db="EMBL/GenBank/DDBJ databases">
        <title>Role of the vibriolysin VemA secreted by the emergent pathogen Vibrio europaeus in the colonization of Manila clam mucus.</title>
        <authorList>
            <person name="Martinez C."/>
            <person name="Rodriguez S."/>
            <person name="Vences A."/>
            <person name="Barja J.L."/>
            <person name="Toranzo A.E."/>
            <person name="Dubert J."/>
        </authorList>
    </citation>
    <scope>NUCLEOTIDE SEQUENCE</scope>
    <source>
        <strain evidence="1">3454</strain>
    </source>
</reference>
<dbReference type="Pfam" id="PF19795">
    <property type="entry name" value="DUF6279"/>
    <property type="match status" value="1"/>
</dbReference>
<proteinExistence type="predicted"/>
<sequence length="276" mass="33029">MKKLGILFTVCLALAGCSTKFVYNNMDWLLLEYLDDYVELNDSQEEIVSQKVAVLSEWHRTQEIPHYVEHLDELMAIEPNTFTMDQLKDQEAKFQQHSQRLVARVAPELYSITRELSNDQVEELMNSIRVRHTKYKRKYQKLSDSEIKERYKERIEENLETWLGRLTKQQHALLDDWVADLYVTSHDWINHQTKMRIEVNTLLSNRLDMAKFQPEFQQLMFNPNSFYAPELEQKIDHNKQVANQYLVKVINSMTTKQTKHYREELQDWKELALDIQ</sequence>
<comment type="caution">
    <text evidence="2">The sequence shown here is derived from an EMBL/GenBank/DDBJ whole genome shotgun (WGS) entry which is preliminary data.</text>
</comment>
<dbReference type="EMBL" id="JAPFIT010000010">
    <property type="protein sequence ID" value="MDC5738945.1"/>
    <property type="molecule type" value="Genomic_DNA"/>
</dbReference>
<reference evidence="2 3" key="1">
    <citation type="submission" date="2016-03" db="EMBL/GenBank/DDBJ databases">
        <title>Draft genome sequence of the Vibrio tubiashii subs. europaeus.</title>
        <authorList>
            <person name="Spinard E."/>
            <person name="Dubert J."/>
            <person name="Nelson D.R."/>
            <person name="Barja J.L."/>
        </authorList>
    </citation>
    <scope>NUCLEOTIDE SEQUENCE [LARGE SCALE GENOMIC DNA]</scope>
    <source>
        <strain evidence="3">PP-638</strain>
        <strain evidence="2">PP2-638</strain>
    </source>
</reference>
<dbReference type="Proteomes" id="UP001150001">
    <property type="component" value="Unassembled WGS sequence"/>
</dbReference>
<dbReference type="GeneID" id="78078425"/>
<name>A0A178J8J2_9VIBR</name>
<keyword evidence="1" id="KW-0449">Lipoprotein</keyword>
<dbReference type="Proteomes" id="UP000094761">
    <property type="component" value="Unassembled WGS sequence"/>
</dbReference>
<dbReference type="OrthoDB" id="5767052at2"/>
<organism evidence="2 3">
    <name type="scientific">Vibrio europaeus</name>
    <dbReference type="NCBI Taxonomy" id="300876"/>
    <lineage>
        <taxon>Bacteria</taxon>
        <taxon>Pseudomonadati</taxon>
        <taxon>Pseudomonadota</taxon>
        <taxon>Gammaproteobacteria</taxon>
        <taxon>Vibrionales</taxon>
        <taxon>Vibrionaceae</taxon>
        <taxon>Vibrio</taxon>
        <taxon>Vibrio oreintalis group</taxon>
    </lineage>
</organism>
<gene>
    <name evidence="2" type="ORF">AZ468_22095</name>
    <name evidence="1" type="ORF">OPW20_02640</name>
</gene>
<dbReference type="PIRSF" id="PIRSF028200">
    <property type="entry name" value="UCP028200"/>
    <property type="match status" value="1"/>
</dbReference>
<dbReference type="InterPro" id="IPR016875">
    <property type="entry name" value="UCP028200"/>
</dbReference>
<accession>A0A178J8J2</accession>
<dbReference type="AlphaFoldDB" id="A0A178J8J2"/>
<evidence type="ECO:0000313" key="4">
    <source>
        <dbReference type="Proteomes" id="UP001150001"/>
    </source>
</evidence>